<reference evidence="1 2" key="1">
    <citation type="journal article" date="2018" name="Front. Microbiol.">
        <title>Genome-Wide Analysis of Corynespora cassiicola Leaf Fall Disease Putative Effectors.</title>
        <authorList>
            <person name="Lopez D."/>
            <person name="Ribeiro S."/>
            <person name="Label P."/>
            <person name="Fumanal B."/>
            <person name="Venisse J.S."/>
            <person name="Kohler A."/>
            <person name="de Oliveira R.R."/>
            <person name="Labutti K."/>
            <person name="Lipzen A."/>
            <person name="Lail K."/>
            <person name="Bauer D."/>
            <person name="Ohm R.A."/>
            <person name="Barry K.W."/>
            <person name="Spatafora J."/>
            <person name="Grigoriev I.V."/>
            <person name="Martin F.M."/>
            <person name="Pujade-Renaud V."/>
        </authorList>
    </citation>
    <scope>NUCLEOTIDE SEQUENCE [LARGE SCALE GENOMIC DNA]</scope>
    <source>
        <strain evidence="1 2">Philippines</strain>
    </source>
</reference>
<organism evidence="1 2">
    <name type="scientific">Corynespora cassiicola Philippines</name>
    <dbReference type="NCBI Taxonomy" id="1448308"/>
    <lineage>
        <taxon>Eukaryota</taxon>
        <taxon>Fungi</taxon>
        <taxon>Dikarya</taxon>
        <taxon>Ascomycota</taxon>
        <taxon>Pezizomycotina</taxon>
        <taxon>Dothideomycetes</taxon>
        <taxon>Pleosporomycetidae</taxon>
        <taxon>Pleosporales</taxon>
        <taxon>Corynesporascaceae</taxon>
        <taxon>Corynespora</taxon>
    </lineage>
</organism>
<sequence length="78" mass="8870">MSSTKKRKMHAFLVWDILIVHFVVSYGDCLHALGSVRLKDRTYGVMLVRTKVCAQNGHSRRNYKKCVYGFGNTESACS</sequence>
<protein>
    <submittedName>
        <fullName evidence="1">Uncharacterized protein</fullName>
    </submittedName>
</protein>
<dbReference type="EMBL" id="KZ678128">
    <property type="protein sequence ID" value="PSN74003.1"/>
    <property type="molecule type" value="Genomic_DNA"/>
</dbReference>
<name>A0A2T2P8M3_CORCC</name>
<evidence type="ECO:0000313" key="2">
    <source>
        <dbReference type="Proteomes" id="UP000240883"/>
    </source>
</evidence>
<dbReference type="Proteomes" id="UP000240883">
    <property type="component" value="Unassembled WGS sequence"/>
</dbReference>
<gene>
    <name evidence="1" type="ORF">BS50DRAFT_5654</name>
</gene>
<keyword evidence="2" id="KW-1185">Reference proteome</keyword>
<evidence type="ECO:0000313" key="1">
    <source>
        <dbReference type="EMBL" id="PSN74003.1"/>
    </source>
</evidence>
<dbReference type="AlphaFoldDB" id="A0A2T2P8M3"/>
<proteinExistence type="predicted"/>
<accession>A0A2T2P8M3</accession>